<gene>
    <name evidence="3" type="ORF">TPSB3V08_LOCUS347</name>
</gene>
<name>A0A7R9CFM3_TIMPO</name>
<keyword evidence="1" id="KW-0812">Transmembrane</keyword>
<sequence>MTTSEKSDRVHGYIHNTIVVTLTFAMFYDLAHFSKFVPPGSVHIGLDTDDDTGIENIAFLTPDNVTVVILQNR</sequence>
<dbReference type="InterPro" id="IPR013780">
    <property type="entry name" value="Glyco_hydro_b"/>
</dbReference>
<dbReference type="AlphaFoldDB" id="A0A7R9CFM3"/>
<dbReference type="EMBL" id="OD000107">
    <property type="protein sequence ID" value="CAD7395804.1"/>
    <property type="molecule type" value="Genomic_DNA"/>
</dbReference>
<feature type="domain" description="Glycosyl hydrolase family 30 beta sandwich" evidence="2">
    <location>
        <begin position="40"/>
        <end position="73"/>
    </location>
</feature>
<evidence type="ECO:0000256" key="1">
    <source>
        <dbReference type="SAM" id="Phobius"/>
    </source>
</evidence>
<evidence type="ECO:0000313" key="3">
    <source>
        <dbReference type="EMBL" id="CAD7395804.1"/>
    </source>
</evidence>
<protein>
    <recommendedName>
        <fullName evidence="2">Glycosyl hydrolase family 30 beta sandwich domain-containing protein</fullName>
    </recommendedName>
</protein>
<organism evidence="3">
    <name type="scientific">Timema poppense</name>
    <name type="common">Walking stick</name>
    <dbReference type="NCBI Taxonomy" id="170557"/>
    <lineage>
        <taxon>Eukaryota</taxon>
        <taxon>Metazoa</taxon>
        <taxon>Ecdysozoa</taxon>
        <taxon>Arthropoda</taxon>
        <taxon>Hexapoda</taxon>
        <taxon>Insecta</taxon>
        <taxon>Pterygota</taxon>
        <taxon>Neoptera</taxon>
        <taxon>Polyneoptera</taxon>
        <taxon>Phasmatodea</taxon>
        <taxon>Timematodea</taxon>
        <taxon>Timematoidea</taxon>
        <taxon>Timematidae</taxon>
        <taxon>Timema</taxon>
    </lineage>
</organism>
<keyword evidence="1" id="KW-1133">Transmembrane helix</keyword>
<dbReference type="Pfam" id="PF17189">
    <property type="entry name" value="Glyco_hydro_30C"/>
    <property type="match status" value="1"/>
</dbReference>
<keyword evidence="1" id="KW-0472">Membrane</keyword>
<proteinExistence type="predicted"/>
<dbReference type="InterPro" id="IPR033452">
    <property type="entry name" value="GH30_C"/>
</dbReference>
<accession>A0A7R9CFM3</accession>
<dbReference type="Gene3D" id="2.60.40.1180">
    <property type="entry name" value="Golgi alpha-mannosidase II"/>
    <property type="match status" value="1"/>
</dbReference>
<reference evidence="3" key="1">
    <citation type="submission" date="2020-11" db="EMBL/GenBank/DDBJ databases">
        <authorList>
            <person name="Tran Van P."/>
        </authorList>
    </citation>
    <scope>NUCLEOTIDE SEQUENCE</scope>
</reference>
<evidence type="ECO:0000259" key="2">
    <source>
        <dbReference type="Pfam" id="PF17189"/>
    </source>
</evidence>
<feature type="transmembrane region" description="Helical" evidence="1">
    <location>
        <begin position="12"/>
        <end position="31"/>
    </location>
</feature>